<reference evidence="2 3" key="1">
    <citation type="submission" date="2017-01" db="EMBL/GenBank/DDBJ databases">
        <authorList>
            <person name="Mah S.A."/>
            <person name="Swanson W.J."/>
            <person name="Moy G.W."/>
            <person name="Vacquier V.D."/>
        </authorList>
    </citation>
    <scope>NUCLEOTIDE SEQUENCE [LARGE SCALE GENOMIC DNA]</scope>
    <source>
        <strain evidence="2 3">DSM 29590</strain>
    </source>
</reference>
<keyword evidence="1" id="KW-0732">Signal</keyword>
<dbReference type="InterPro" id="IPR037107">
    <property type="entry name" value="Put_OMP_sf"/>
</dbReference>
<dbReference type="STRING" id="573024.SAMN05216208_2838"/>
<evidence type="ECO:0000313" key="3">
    <source>
        <dbReference type="Proteomes" id="UP000186019"/>
    </source>
</evidence>
<feature type="signal peptide" evidence="1">
    <location>
        <begin position="1"/>
        <end position="21"/>
    </location>
</feature>
<dbReference type="EMBL" id="FTNV01000002">
    <property type="protein sequence ID" value="SIS19723.1"/>
    <property type="molecule type" value="Genomic_DNA"/>
</dbReference>
<dbReference type="AlphaFoldDB" id="A0A1N7H4J3"/>
<dbReference type="Gene3D" id="2.40.128.140">
    <property type="entry name" value="Outer membrane protein"/>
    <property type="match status" value="1"/>
</dbReference>
<keyword evidence="3" id="KW-1185">Reference proteome</keyword>
<sequence>MRSFVAASLAMAFILGIAAPAASEGRVRLGYGRLVTNDFIGDGFDRWRTGSVASSRVWGPSWDGGLPKGFGQLLELRLNAQIIAPQDLNLPAAGDRPYAGSLSVGLHTHYEAMGAELSLGGDLVFVGPQTGLDGFQDFIHDNLGGQGVGGTVRRTQIGDDIRPTAVMEVGHSTGFGALNLRPFAEARAGDETLVRVGADLTIGTALDGGLMVRAPVSGQRYRAVNNGLAGYAFVLGADTAYVEDSVYLPESSGFRLSDARNRVRAGVHYAAPAGHRVFYGVTWLDREFKGQEEGQFVGSLRLHLEF</sequence>
<dbReference type="OrthoDB" id="7721289at2"/>
<protein>
    <recommendedName>
        <fullName evidence="4">Outer membrane protein</fullName>
    </recommendedName>
</protein>
<evidence type="ECO:0008006" key="4">
    <source>
        <dbReference type="Google" id="ProtNLM"/>
    </source>
</evidence>
<accession>A0A1N7H4J3</accession>
<feature type="chain" id="PRO_5009942358" description="Outer membrane protein" evidence="1">
    <location>
        <begin position="22"/>
        <end position="306"/>
    </location>
</feature>
<evidence type="ECO:0000313" key="2">
    <source>
        <dbReference type="EMBL" id="SIS19723.1"/>
    </source>
</evidence>
<dbReference type="Pfam" id="PF09982">
    <property type="entry name" value="LpxR"/>
    <property type="match status" value="1"/>
</dbReference>
<name>A0A1N7H4J3_9RHOB</name>
<dbReference type="InterPro" id="IPR018707">
    <property type="entry name" value="LpxR"/>
</dbReference>
<dbReference type="Proteomes" id="UP000186019">
    <property type="component" value="Unassembled WGS sequence"/>
</dbReference>
<organism evidence="2 3">
    <name type="scientific">Roseovarius nanhaiticus</name>
    <dbReference type="NCBI Taxonomy" id="573024"/>
    <lineage>
        <taxon>Bacteria</taxon>
        <taxon>Pseudomonadati</taxon>
        <taxon>Pseudomonadota</taxon>
        <taxon>Alphaproteobacteria</taxon>
        <taxon>Rhodobacterales</taxon>
        <taxon>Roseobacteraceae</taxon>
        <taxon>Roseovarius</taxon>
    </lineage>
</organism>
<proteinExistence type="predicted"/>
<evidence type="ECO:0000256" key="1">
    <source>
        <dbReference type="SAM" id="SignalP"/>
    </source>
</evidence>
<gene>
    <name evidence="2" type="ORF">SAMN05421666_2481</name>
</gene>
<dbReference type="RefSeq" id="WP_076534409.1">
    <property type="nucleotide sequence ID" value="NZ_FOAC01000003.1"/>
</dbReference>